<organism evidence="1 2">
    <name type="scientific">Rhodoferax lacus</name>
    <dbReference type="NCBI Taxonomy" id="2184758"/>
    <lineage>
        <taxon>Bacteria</taxon>
        <taxon>Pseudomonadati</taxon>
        <taxon>Pseudomonadota</taxon>
        <taxon>Betaproteobacteria</taxon>
        <taxon>Burkholderiales</taxon>
        <taxon>Comamonadaceae</taxon>
        <taxon>Rhodoferax</taxon>
    </lineage>
</organism>
<evidence type="ECO:0000313" key="2">
    <source>
        <dbReference type="Proteomes" id="UP000260665"/>
    </source>
</evidence>
<sequence>MALLRSNCDEVRKSLQAVAIQACLEVNLLSISVFGRVQATGDFQAVAANRFTHRGDIGEVCEVAIVKKSRS</sequence>
<evidence type="ECO:0000313" key="1">
    <source>
        <dbReference type="EMBL" id="RFO97847.1"/>
    </source>
</evidence>
<reference evidence="1 2" key="1">
    <citation type="submission" date="2018-05" db="EMBL/GenBank/DDBJ databases">
        <title>Rhodoferax soyangensis sp.nov., isolated from an oligotrophic freshwater lake.</title>
        <authorList>
            <person name="Park M."/>
        </authorList>
    </citation>
    <scope>NUCLEOTIDE SEQUENCE [LARGE SCALE GENOMIC DNA]</scope>
    <source>
        <strain evidence="1 2">IMCC26218</strain>
    </source>
</reference>
<comment type="caution">
    <text evidence="1">The sequence shown here is derived from an EMBL/GenBank/DDBJ whole genome shotgun (WGS) entry which is preliminary data.</text>
</comment>
<proteinExistence type="predicted"/>
<accession>A0A3E1REQ7</accession>
<gene>
    <name evidence="1" type="ORF">DIC66_03720</name>
</gene>
<name>A0A3E1REQ7_9BURK</name>
<dbReference type="AlphaFoldDB" id="A0A3E1REQ7"/>
<protein>
    <submittedName>
        <fullName evidence="1">Uncharacterized protein</fullName>
    </submittedName>
</protein>
<dbReference type="EMBL" id="QFZK01000002">
    <property type="protein sequence ID" value="RFO97847.1"/>
    <property type="molecule type" value="Genomic_DNA"/>
</dbReference>
<dbReference type="Proteomes" id="UP000260665">
    <property type="component" value="Unassembled WGS sequence"/>
</dbReference>
<keyword evidence="2" id="KW-1185">Reference proteome</keyword>